<feature type="transmembrane region" description="Helical" evidence="9">
    <location>
        <begin position="169"/>
        <end position="189"/>
    </location>
</feature>
<feature type="region of interest" description="Disordered" evidence="10">
    <location>
        <begin position="330"/>
        <end position="372"/>
    </location>
</feature>
<reference evidence="12 13" key="2">
    <citation type="journal article" date="2015" name="Stand. Genomic Sci.">
        <title>Draft genome sequence of Cellulomonas carbonis T26(T) and comparative analysis of six Cellulomonas genomes.</title>
        <authorList>
            <person name="Zhuang W."/>
            <person name="Zhang S."/>
            <person name="Xia X."/>
            <person name="Wang G."/>
        </authorList>
    </citation>
    <scope>NUCLEOTIDE SEQUENCE [LARGE SCALE GENOMIC DNA]</scope>
    <source>
        <strain evidence="12 13">T26</strain>
    </source>
</reference>
<name>A0A0A0BZ92_9CELL</name>
<dbReference type="InterPro" id="IPR022813">
    <property type="entry name" value="SecD/SecF_arch_bac"/>
</dbReference>
<evidence type="ECO:0000256" key="3">
    <source>
        <dbReference type="ARBA" id="ARBA00022475"/>
    </source>
</evidence>
<dbReference type="GO" id="GO:0005886">
    <property type="term" value="C:plasma membrane"/>
    <property type="evidence" value="ECO:0007669"/>
    <property type="project" value="UniProtKB-SubCell"/>
</dbReference>
<protein>
    <recommendedName>
        <fullName evidence="9">Protein-export membrane protein SecF</fullName>
    </recommendedName>
</protein>
<dbReference type="GO" id="GO:0006605">
    <property type="term" value="P:protein targeting"/>
    <property type="evidence" value="ECO:0007669"/>
    <property type="project" value="UniProtKB-UniRule"/>
</dbReference>
<dbReference type="Pfam" id="PF02355">
    <property type="entry name" value="SecD_SecF_C"/>
    <property type="match status" value="1"/>
</dbReference>
<comment type="subunit">
    <text evidence="9">Forms a complex with SecD. Part of the essential Sec protein translocation apparatus which comprises SecA, SecYEG and auxiliary proteins SecDF. Other proteins may also be involved.</text>
</comment>
<evidence type="ECO:0000256" key="4">
    <source>
        <dbReference type="ARBA" id="ARBA00022692"/>
    </source>
</evidence>
<dbReference type="GO" id="GO:0043952">
    <property type="term" value="P:protein transport by the Sec complex"/>
    <property type="evidence" value="ECO:0007669"/>
    <property type="project" value="UniProtKB-UniRule"/>
</dbReference>
<dbReference type="InterPro" id="IPR022646">
    <property type="entry name" value="SecD/SecF_CS"/>
</dbReference>
<comment type="subcellular location">
    <subcellularLocation>
        <location evidence="1 9">Cell membrane</location>
        <topology evidence="1 9">Multi-pass membrane protein</topology>
    </subcellularLocation>
</comment>
<dbReference type="GO" id="GO:0065002">
    <property type="term" value="P:intracellular protein transmembrane transport"/>
    <property type="evidence" value="ECO:0007669"/>
    <property type="project" value="UniProtKB-UniRule"/>
</dbReference>
<dbReference type="OrthoDB" id="9774769at2"/>
<dbReference type="HAMAP" id="MF_01464_B">
    <property type="entry name" value="SecF_B"/>
    <property type="match status" value="1"/>
</dbReference>
<evidence type="ECO:0000313" key="12">
    <source>
        <dbReference type="EMBL" id="KGM12509.1"/>
    </source>
</evidence>
<evidence type="ECO:0000256" key="8">
    <source>
        <dbReference type="ARBA" id="ARBA00023136"/>
    </source>
</evidence>
<feature type="transmembrane region" description="Helical" evidence="9">
    <location>
        <begin position="195"/>
        <end position="216"/>
    </location>
</feature>
<keyword evidence="13" id="KW-1185">Reference proteome</keyword>
<evidence type="ECO:0000256" key="2">
    <source>
        <dbReference type="ARBA" id="ARBA00022448"/>
    </source>
</evidence>
<dbReference type="InterPro" id="IPR048634">
    <property type="entry name" value="SecD_SecF_C"/>
</dbReference>
<dbReference type="PANTHER" id="PTHR30081">
    <property type="entry name" value="PROTEIN-EXPORT MEMBRANE PROTEIN SEC"/>
    <property type="match status" value="1"/>
</dbReference>
<evidence type="ECO:0000256" key="6">
    <source>
        <dbReference type="ARBA" id="ARBA00022989"/>
    </source>
</evidence>
<feature type="transmembrane region" description="Helical" evidence="9">
    <location>
        <begin position="254"/>
        <end position="273"/>
    </location>
</feature>
<keyword evidence="7 9" id="KW-0811">Translocation</keyword>
<dbReference type="AlphaFoldDB" id="A0A0A0BZ92"/>
<evidence type="ECO:0000256" key="7">
    <source>
        <dbReference type="ARBA" id="ARBA00023010"/>
    </source>
</evidence>
<dbReference type="Gene3D" id="1.20.1640.10">
    <property type="entry name" value="Multidrug efflux transporter AcrB transmembrane domain"/>
    <property type="match status" value="1"/>
</dbReference>
<dbReference type="GO" id="GO:0015450">
    <property type="term" value="F:protein-transporting ATPase activity"/>
    <property type="evidence" value="ECO:0007669"/>
    <property type="project" value="InterPro"/>
</dbReference>
<dbReference type="NCBIfam" id="TIGR00966">
    <property type="entry name" value="transloc_SecF"/>
    <property type="match status" value="1"/>
</dbReference>
<dbReference type="Pfam" id="PF07549">
    <property type="entry name" value="Sec_GG"/>
    <property type="match status" value="1"/>
</dbReference>
<dbReference type="SUPFAM" id="SSF82866">
    <property type="entry name" value="Multidrug efflux transporter AcrB transmembrane domain"/>
    <property type="match status" value="1"/>
</dbReference>
<comment type="caution">
    <text evidence="12">The sequence shown here is derived from an EMBL/GenBank/DDBJ whole genome shotgun (WGS) entry which is preliminary data.</text>
</comment>
<keyword evidence="3 9" id="KW-1003">Cell membrane</keyword>
<dbReference type="PANTHER" id="PTHR30081:SF8">
    <property type="entry name" value="PROTEIN TRANSLOCASE SUBUNIT SECF"/>
    <property type="match status" value="1"/>
</dbReference>
<keyword evidence="5 9" id="KW-0653">Protein transport</keyword>
<comment type="function">
    <text evidence="9">Part of the Sec protein translocase complex. Interacts with the SecYEG preprotein conducting channel. SecDF uses the proton motive force (PMF) to complete protein translocation after the ATP-dependent function of SecA.</text>
</comment>
<dbReference type="InterPro" id="IPR005665">
    <property type="entry name" value="SecF_bac"/>
</dbReference>
<dbReference type="InterPro" id="IPR055344">
    <property type="entry name" value="SecD_SecF_C_bact"/>
</dbReference>
<dbReference type="EMBL" id="AXCY01000003">
    <property type="protein sequence ID" value="KGM12509.1"/>
    <property type="molecule type" value="Genomic_DNA"/>
</dbReference>
<reference evidence="12 13" key="1">
    <citation type="submission" date="2013-08" db="EMBL/GenBank/DDBJ databases">
        <title>Genome sequencing of Cellulomonas carbonis T26.</title>
        <authorList>
            <person name="Chen F."/>
            <person name="Li Y."/>
            <person name="Wang G."/>
        </authorList>
    </citation>
    <scope>NUCLEOTIDE SEQUENCE [LARGE SCALE GENOMIC DNA]</scope>
    <source>
        <strain evidence="12 13">T26</strain>
    </source>
</reference>
<keyword evidence="4 9" id="KW-0812">Transmembrane</keyword>
<feature type="transmembrane region" description="Helical" evidence="9">
    <location>
        <begin position="279"/>
        <end position="305"/>
    </location>
</feature>
<feature type="transmembrane region" description="Helical" evidence="9">
    <location>
        <begin position="143"/>
        <end position="162"/>
    </location>
</feature>
<gene>
    <name evidence="9" type="primary">secF</name>
    <name evidence="12" type="ORF">N868_09555</name>
</gene>
<accession>A0A0A0BZ92</accession>
<evidence type="ECO:0000259" key="11">
    <source>
        <dbReference type="Pfam" id="PF02355"/>
    </source>
</evidence>
<organism evidence="12 13">
    <name type="scientific">Cellulomonas carbonis T26</name>
    <dbReference type="NCBI Taxonomy" id="947969"/>
    <lineage>
        <taxon>Bacteria</taxon>
        <taxon>Bacillati</taxon>
        <taxon>Actinomycetota</taxon>
        <taxon>Actinomycetes</taxon>
        <taxon>Micrococcales</taxon>
        <taxon>Cellulomonadaceae</taxon>
        <taxon>Cellulomonas</taxon>
    </lineage>
</organism>
<keyword evidence="6 9" id="KW-1133">Transmembrane helix</keyword>
<dbReference type="NCBIfam" id="TIGR00916">
    <property type="entry name" value="2A0604s01"/>
    <property type="match status" value="1"/>
</dbReference>
<feature type="transmembrane region" description="Helical" evidence="9">
    <location>
        <begin position="28"/>
        <end position="48"/>
    </location>
</feature>
<sequence>MPSRMAQWGNDLYAGRRSYDIVGRRRRWFTVSAVILLLTIVALLGRGLNGGIEFRGGTELVVEGVAEATQQPAVDAVERVVTEEVPRVSVLGGDSVRVQTLPLDDDEIAEVRTGLAAAYDVDEAAVSYSTVGPTWGQDVTSKALRALGIFLGLVALTMTVYFRDWRMAVASIVALLHDVVITVGLYALVGWEVTPATVIGFLTILGYSLYDTVVVFDKVRENTERVGEQHRYTYGELANLAVNQTLVRSINTSVVAVLPVASILFIGAFLLGAGTLRDIALALFIGIVVGTFSSIFVATPLLAWLKQRDARSAAHEAEVRRRREAAVAAAEAGPSTGSVRVGALVPGQHLGTRAQPRRRRPQSRPSGPGGRS</sequence>
<dbReference type="InterPro" id="IPR022645">
    <property type="entry name" value="SecD/SecF_bac"/>
</dbReference>
<dbReference type="PRINTS" id="PR01755">
    <property type="entry name" value="SECFTRNLCASE"/>
</dbReference>
<evidence type="ECO:0000256" key="1">
    <source>
        <dbReference type="ARBA" id="ARBA00004651"/>
    </source>
</evidence>
<dbReference type="Proteomes" id="UP000029839">
    <property type="component" value="Unassembled WGS sequence"/>
</dbReference>
<proteinExistence type="inferred from homology"/>
<evidence type="ECO:0000313" key="13">
    <source>
        <dbReference type="Proteomes" id="UP000029839"/>
    </source>
</evidence>
<evidence type="ECO:0000256" key="5">
    <source>
        <dbReference type="ARBA" id="ARBA00022927"/>
    </source>
</evidence>
<evidence type="ECO:0000256" key="10">
    <source>
        <dbReference type="SAM" id="MobiDB-lite"/>
    </source>
</evidence>
<keyword evidence="8 9" id="KW-0472">Membrane</keyword>
<feature type="domain" description="Protein export membrane protein SecD/SecF C-terminal" evidence="11">
    <location>
        <begin position="118"/>
        <end position="307"/>
    </location>
</feature>
<evidence type="ECO:0000256" key="9">
    <source>
        <dbReference type="HAMAP-Rule" id="MF_01464"/>
    </source>
</evidence>
<keyword evidence="2 9" id="KW-0813">Transport</keyword>
<comment type="similarity">
    <text evidence="9">Belongs to the SecD/SecF family. SecF subfamily.</text>
</comment>
<dbReference type="RefSeq" id="WP_043602329.1">
    <property type="nucleotide sequence ID" value="NZ_AXCY01000003.1"/>
</dbReference>